<organism evidence="3 4">
    <name type="scientific">Pseudozyma antarctica (strain T-34)</name>
    <name type="common">Yeast</name>
    <name type="synonym">Candida antarctica</name>
    <dbReference type="NCBI Taxonomy" id="1151754"/>
    <lineage>
        <taxon>Eukaryota</taxon>
        <taxon>Fungi</taxon>
        <taxon>Dikarya</taxon>
        <taxon>Basidiomycota</taxon>
        <taxon>Ustilaginomycotina</taxon>
        <taxon>Ustilaginomycetes</taxon>
        <taxon>Ustilaginales</taxon>
        <taxon>Ustilaginaceae</taxon>
        <taxon>Moesziomyces</taxon>
    </lineage>
</organism>
<evidence type="ECO:0000256" key="1">
    <source>
        <dbReference type="SAM" id="MobiDB-lite"/>
    </source>
</evidence>
<feature type="region of interest" description="Disordered" evidence="1">
    <location>
        <begin position="1"/>
        <end position="36"/>
    </location>
</feature>
<dbReference type="GO" id="GO:0005829">
    <property type="term" value="C:cytosol"/>
    <property type="evidence" value="ECO:0007669"/>
    <property type="project" value="TreeGrafter"/>
</dbReference>
<dbReference type="EMBL" id="DF196771">
    <property type="protein sequence ID" value="GAC71726.1"/>
    <property type="molecule type" value="Genomic_DNA"/>
</dbReference>
<dbReference type="PANTHER" id="PTHR45006">
    <property type="entry name" value="DNAJ-LIKE PROTEIN 1"/>
    <property type="match status" value="1"/>
</dbReference>
<evidence type="ECO:0000313" key="3">
    <source>
        <dbReference type="EMBL" id="GAC71726.1"/>
    </source>
</evidence>
<protein>
    <submittedName>
        <fullName evidence="3">Molecular chaperone</fullName>
    </submittedName>
</protein>
<feature type="region of interest" description="Disordered" evidence="1">
    <location>
        <begin position="155"/>
        <end position="248"/>
    </location>
</feature>
<feature type="compositionally biased region" description="Basic and acidic residues" evidence="1">
    <location>
        <begin position="444"/>
        <end position="453"/>
    </location>
</feature>
<feature type="compositionally biased region" description="Basic and acidic residues" evidence="1">
    <location>
        <begin position="160"/>
        <end position="172"/>
    </location>
</feature>
<dbReference type="SUPFAM" id="SSF46565">
    <property type="entry name" value="Chaperone J-domain"/>
    <property type="match status" value="1"/>
</dbReference>
<dbReference type="PROSITE" id="PS50076">
    <property type="entry name" value="DNAJ_2"/>
    <property type="match status" value="1"/>
</dbReference>
<dbReference type="InterPro" id="IPR052814">
    <property type="entry name" value="Peroxisomal_DnaJ"/>
</dbReference>
<dbReference type="Pfam" id="PF00226">
    <property type="entry name" value="DnaJ"/>
    <property type="match status" value="1"/>
</dbReference>
<dbReference type="SMART" id="SM00271">
    <property type="entry name" value="DnaJ"/>
    <property type="match status" value="1"/>
</dbReference>
<feature type="compositionally biased region" description="Low complexity" evidence="1">
    <location>
        <begin position="189"/>
        <end position="206"/>
    </location>
</feature>
<dbReference type="InterPro" id="IPR036869">
    <property type="entry name" value="J_dom_sf"/>
</dbReference>
<name>M9LK17_PSEA3</name>
<dbReference type="AlphaFoldDB" id="M9LK17"/>
<dbReference type="OrthoDB" id="552049at2759"/>
<feature type="compositionally biased region" description="Low complexity" evidence="1">
    <location>
        <begin position="1"/>
        <end position="30"/>
    </location>
</feature>
<evidence type="ECO:0000259" key="2">
    <source>
        <dbReference type="PROSITE" id="PS50076"/>
    </source>
</evidence>
<feature type="compositionally biased region" description="Basic and acidic residues" evidence="1">
    <location>
        <begin position="207"/>
        <end position="248"/>
    </location>
</feature>
<feature type="compositionally biased region" description="Low complexity" evidence="1">
    <location>
        <begin position="471"/>
        <end position="488"/>
    </location>
</feature>
<dbReference type="InterPro" id="IPR026894">
    <property type="entry name" value="DnaJ_X"/>
</dbReference>
<dbReference type="Proteomes" id="UP000011976">
    <property type="component" value="Unassembled WGS sequence"/>
</dbReference>
<dbReference type="Gene3D" id="1.10.287.110">
    <property type="entry name" value="DnaJ domain"/>
    <property type="match status" value="1"/>
</dbReference>
<feature type="compositionally biased region" description="Basic residues" evidence="1">
    <location>
        <begin position="459"/>
        <end position="468"/>
    </location>
</feature>
<feature type="region of interest" description="Disordered" evidence="1">
    <location>
        <begin position="440"/>
        <end position="488"/>
    </location>
</feature>
<reference evidence="4" key="1">
    <citation type="journal article" date="2013" name="Genome Announc.">
        <title>Genome sequence of the basidiomycetous yeast Pseudozyma antarctica T-34, a producer of the glycolipid biosurfactants mannosylerythritol lipids.</title>
        <authorList>
            <person name="Morita T."/>
            <person name="Koike H."/>
            <person name="Koyama Y."/>
            <person name="Hagiwara H."/>
            <person name="Ito E."/>
            <person name="Fukuoka T."/>
            <person name="Imura T."/>
            <person name="Machida M."/>
            <person name="Kitamoto D."/>
        </authorList>
    </citation>
    <scope>NUCLEOTIDE SEQUENCE [LARGE SCALE GENOMIC DNA]</scope>
    <source>
        <strain evidence="4">T-34</strain>
    </source>
</reference>
<accession>M9LK17</accession>
<dbReference type="PANTHER" id="PTHR45006:SF1">
    <property type="entry name" value="DNAJ-LIKE PROTEIN 1"/>
    <property type="match status" value="1"/>
</dbReference>
<dbReference type="Pfam" id="PF14308">
    <property type="entry name" value="DnaJ-X"/>
    <property type="match status" value="1"/>
</dbReference>
<dbReference type="InterPro" id="IPR001623">
    <property type="entry name" value="DnaJ_domain"/>
</dbReference>
<feature type="domain" description="J" evidence="2">
    <location>
        <begin position="44"/>
        <end position="105"/>
    </location>
</feature>
<sequence>MADATATTSAPAPAAAPAPGAAAPSEPTTARDISRDGAKIADTEYYDLLGVRGDASDLELKKAYRKAAIKNHPDKGGDEETFKMIGEAYRVLSDNHLRADYDKYGKKKPTDEVGLKEATDMFGSLFGGERFVDLIGEISLIKDFGKASEIMMTEEEKEELEAQMKAEHKKANASETPAAVDAQKTELPAEATTAGEAAAQKAAEAGATHEEIAEAKRKEDAKQKQKLSPEQKAKLEELEKEKEENERKRVEELVQKLKDRIRPFVEARNPGDKDDSETQIFERKMKEEAEDLKLESFGVELLHAIGNIYVMKATTWIKTKKHSFLGFGGFMSRMKERGAVVKETWGMLGSALNVKASMDELARRQEKGEIPEDELRALEQDMSGKMLLATWRGTRFEISGILRQVCDKVLNEKGVSDKVLFNRAQAIMFLGMIYKAVQPDEGDDERRELERLVAEAAGKNKKKGKKDKKASGTSTPTGAAAAAASSSK</sequence>
<proteinExistence type="predicted"/>
<evidence type="ECO:0000313" key="4">
    <source>
        <dbReference type="Proteomes" id="UP000011976"/>
    </source>
</evidence>
<dbReference type="PRINTS" id="PR00625">
    <property type="entry name" value="JDOMAIN"/>
</dbReference>
<dbReference type="STRING" id="1151754.M9LK17"/>
<gene>
    <name evidence="3" type="ORF">PANT_5c00043</name>
</gene>
<dbReference type="FunFam" id="1.10.287.110:FF:000107">
    <property type="entry name" value="Related to DJP1-DnaJ-like protein"/>
    <property type="match status" value="1"/>
</dbReference>
<dbReference type="GO" id="GO:0016558">
    <property type="term" value="P:protein import into peroxisome matrix"/>
    <property type="evidence" value="ECO:0007669"/>
    <property type="project" value="TreeGrafter"/>
</dbReference>
<dbReference type="CDD" id="cd06257">
    <property type="entry name" value="DnaJ"/>
    <property type="match status" value="1"/>
</dbReference>